<protein>
    <recommendedName>
        <fullName evidence="5">MutS protein homolog 3</fullName>
    </recommendedName>
</protein>
<evidence type="ECO:0000256" key="1">
    <source>
        <dbReference type="ARBA" id="ARBA00022741"/>
    </source>
</evidence>
<dbReference type="GO" id="GO:0005634">
    <property type="term" value="C:nucleus"/>
    <property type="evidence" value="ECO:0007669"/>
    <property type="project" value="TreeGrafter"/>
</dbReference>
<reference evidence="7" key="1">
    <citation type="submission" date="2020-05" db="EMBL/GenBank/DDBJ databases">
        <title>Phylogenomic resolution of chytrid fungi.</title>
        <authorList>
            <person name="Stajich J.E."/>
            <person name="Amses K."/>
            <person name="Simmons R."/>
            <person name="Seto K."/>
            <person name="Myers J."/>
            <person name="Bonds A."/>
            <person name="Quandt C.A."/>
            <person name="Barry K."/>
            <person name="Liu P."/>
            <person name="Grigoriev I."/>
            <person name="Longcore J.E."/>
            <person name="James T.Y."/>
        </authorList>
    </citation>
    <scope>NUCLEOTIDE SEQUENCE</scope>
    <source>
        <strain evidence="7">JEL0318</strain>
    </source>
</reference>
<dbReference type="InterPro" id="IPR027417">
    <property type="entry name" value="P-loop_NTPase"/>
</dbReference>
<dbReference type="AlphaFoldDB" id="A0AAD5WYF4"/>
<dbReference type="PANTHER" id="PTHR11361">
    <property type="entry name" value="DNA MISMATCH REPAIR PROTEIN MUTS FAMILY MEMBER"/>
    <property type="match status" value="1"/>
</dbReference>
<gene>
    <name evidence="7" type="primary">MSH3_2</name>
    <name evidence="7" type="ORF">HK097_006655</name>
</gene>
<evidence type="ECO:0000256" key="5">
    <source>
        <dbReference type="ARBA" id="ARBA00029792"/>
    </source>
</evidence>
<dbReference type="InterPro" id="IPR000432">
    <property type="entry name" value="DNA_mismatch_repair_MutS_C"/>
</dbReference>
<proteinExistence type="predicted"/>
<sequence>MEGGEDGEIVFLYKLQEGLAKRSYGLNVARLAGLPQELLRTAAEKGAELERKMEEKSRGRMKAKAFQLLRKLKSGDVSDGVRLDLIEWVRDREAESAGS</sequence>
<dbReference type="Pfam" id="PF00488">
    <property type="entry name" value="MutS_V"/>
    <property type="match status" value="1"/>
</dbReference>
<keyword evidence="4" id="KW-0234">DNA repair</keyword>
<dbReference type="GO" id="GO:0030983">
    <property type="term" value="F:mismatched DNA binding"/>
    <property type="evidence" value="ECO:0007669"/>
    <property type="project" value="InterPro"/>
</dbReference>
<dbReference type="InterPro" id="IPR045076">
    <property type="entry name" value="MutS"/>
</dbReference>
<dbReference type="EMBL" id="JADGJD010003118">
    <property type="protein sequence ID" value="KAJ3025561.1"/>
    <property type="molecule type" value="Genomic_DNA"/>
</dbReference>
<evidence type="ECO:0000313" key="8">
    <source>
        <dbReference type="Proteomes" id="UP001212841"/>
    </source>
</evidence>
<dbReference type="Gene3D" id="3.40.50.300">
    <property type="entry name" value="P-loop containing nucleotide triphosphate hydrolases"/>
    <property type="match status" value="1"/>
</dbReference>
<evidence type="ECO:0000256" key="4">
    <source>
        <dbReference type="ARBA" id="ARBA00023204"/>
    </source>
</evidence>
<evidence type="ECO:0000313" key="7">
    <source>
        <dbReference type="EMBL" id="KAJ3025561.1"/>
    </source>
</evidence>
<evidence type="ECO:0000256" key="2">
    <source>
        <dbReference type="ARBA" id="ARBA00022840"/>
    </source>
</evidence>
<organism evidence="7 8">
    <name type="scientific">Rhizophlyctis rosea</name>
    <dbReference type="NCBI Taxonomy" id="64517"/>
    <lineage>
        <taxon>Eukaryota</taxon>
        <taxon>Fungi</taxon>
        <taxon>Fungi incertae sedis</taxon>
        <taxon>Chytridiomycota</taxon>
        <taxon>Chytridiomycota incertae sedis</taxon>
        <taxon>Chytridiomycetes</taxon>
        <taxon>Rhizophlyctidales</taxon>
        <taxon>Rhizophlyctidaceae</taxon>
        <taxon>Rhizophlyctis</taxon>
    </lineage>
</organism>
<dbReference type="PANTHER" id="PTHR11361:SF122">
    <property type="entry name" value="DNA MISMATCH REPAIR PROTEIN MSH3"/>
    <property type="match status" value="1"/>
</dbReference>
<accession>A0AAD5WYF4</accession>
<evidence type="ECO:0000256" key="3">
    <source>
        <dbReference type="ARBA" id="ARBA00023125"/>
    </source>
</evidence>
<keyword evidence="2" id="KW-0067">ATP-binding</keyword>
<comment type="caution">
    <text evidence="7">The sequence shown here is derived from an EMBL/GenBank/DDBJ whole genome shotgun (WGS) entry which is preliminary data.</text>
</comment>
<name>A0AAD5WYF4_9FUNG</name>
<keyword evidence="8" id="KW-1185">Reference proteome</keyword>
<keyword evidence="3" id="KW-0238">DNA-binding</keyword>
<dbReference type="GO" id="GO:0005524">
    <property type="term" value="F:ATP binding"/>
    <property type="evidence" value="ECO:0007669"/>
    <property type="project" value="UniProtKB-KW"/>
</dbReference>
<dbReference type="GO" id="GO:0006298">
    <property type="term" value="P:mismatch repair"/>
    <property type="evidence" value="ECO:0007669"/>
    <property type="project" value="InterPro"/>
</dbReference>
<dbReference type="Proteomes" id="UP001212841">
    <property type="component" value="Unassembled WGS sequence"/>
</dbReference>
<keyword evidence="4" id="KW-0227">DNA damage</keyword>
<feature type="domain" description="DNA mismatch repair proteins mutS family" evidence="6">
    <location>
        <begin position="5"/>
        <end position="50"/>
    </location>
</feature>
<evidence type="ECO:0000259" key="6">
    <source>
        <dbReference type="Pfam" id="PF00488"/>
    </source>
</evidence>
<keyword evidence="1" id="KW-0547">Nucleotide-binding</keyword>
<dbReference type="GO" id="GO:0006312">
    <property type="term" value="P:mitotic recombination"/>
    <property type="evidence" value="ECO:0007669"/>
    <property type="project" value="TreeGrafter"/>
</dbReference>
<dbReference type="GO" id="GO:0140664">
    <property type="term" value="F:ATP-dependent DNA damage sensor activity"/>
    <property type="evidence" value="ECO:0007669"/>
    <property type="project" value="InterPro"/>
</dbReference>